<evidence type="ECO:0000256" key="6">
    <source>
        <dbReference type="SAM" id="MobiDB-lite"/>
    </source>
</evidence>
<dbReference type="InterPro" id="IPR022642">
    <property type="entry name" value="CheR_C"/>
</dbReference>
<proteinExistence type="predicted"/>
<evidence type="ECO:0000256" key="1">
    <source>
        <dbReference type="ARBA" id="ARBA00001541"/>
    </source>
</evidence>
<sequence length="626" mass="70628">MMPGDEREFDDLLAMLKETRGFDFTGYKRTTLMRRISRRLEALKLHDYGEYRDYLELEPEEFNRLFDSLLINVTAFFRDPAAWQTLRESVIPALLASKGPGAGIRVWSAGCATGEEAYSLAMVLAEELGVDEFRERVKIYATDLDQKALQTARAAVYSERQLAELPDGMRETYFEPVEAGFAFRRDLRRQLIFGRNDLTRDAPISRVDLLLARNTLMYFNGETQLSIVRRFHFALADPGYLFLGKAEMLLNHGDRFEPVDLRMRLFKKIGVAPATDRATWSAGGASQARPYVRHTVLQAAALATGPVAQIALDRSRNLALANTRAELLFNLNARDIGRPFQDLEVSYRPVELRSVIEQVEQDLRVAELQDVAWHRPNAPETSFFDIAVVPLMDPDGDLVGVGVNFHDVTRYRQLRDRLEQTNRELEHAYEELQSTNEELETTNEELQSTNEELETTNEELQSTNEELETMNEELQSTNDELQQINDTLNARSEELRRATVLVSSVVRSLGDAVAVVDTELRVLVWSPGAEELWGLRADEAIGCRLAALDIGLPVEEILSRMQRTLEETPVPGNGNGNGRPETVVLDGVNRRGRPARIGVVLSPLSTDDQAPHGVIMVMNLLRQEPG</sequence>
<keyword evidence="10" id="KW-1185">Reference proteome</keyword>
<evidence type="ECO:0000313" key="9">
    <source>
        <dbReference type="EMBL" id="GAA3034791.1"/>
    </source>
</evidence>
<dbReference type="Proteomes" id="UP001499930">
    <property type="component" value="Unassembled WGS sequence"/>
</dbReference>
<dbReference type="Gene3D" id="1.20.1480.30">
    <property type="entry name" value="Designed four-helix bundle protein"/>
    <property type="match status" value="1"/>
</dbReference>
<dbReference type="Pfam" id="PF01739">
    <property type="entry name" value="CheR"/>
    <property type="match status" value="1"/>
</dbReference>
<feature type="domain" description="CheR-type methyltransferase" evidence="8">
    <location>
        <begin position="1"/>
        <end position="269"/>
    </location>
</feature>
<dbReference type="PROSITE" id="PS50123">
    <property type="entry name" value="CHER"/>
    <property type="match status" value="1"/>
</dbReference>
<dbReference type="Pfam" id="PF13596">
    <property type="entry name" value="PAS_10"/>
    <property type="match status" value="1"/>
</dbReference>
<dbReference type="InterPro" id="IPR027417">
    <property type="entry name" value="P-loop_NTPase"/>
</dbReference>
<dbReference type="InterPro" id="IPR029063">
    <property type="entry name" value="SAM-dependent_MTases_sf"/>
</dbReference>
<dbReference type="InterPro" id="IPR035965">
    <property type="entry name" value="PAS-like_dom_sf"/>
</dbReference>
<dbReference type="InterPro" id="IPR013767">
    <property type="entry name" value="PAS_fold"/>
</dbReference>
<accession>A0ABP6L7D4</accession>
<evidence type="ECO:0000313" key="10">
    <source>
        <dbReference type="Proteomes" id="UP001499930"/>
    </source>
</evidence>
<dbReference type="InterPro" id="IPR000014">
    <property type="entry name" value="PAS"/>
</dbReference>
<feature type="region of interest" description="Disordered" evidence="6">
    <location>
        <begin position="431"/>
        <end position="453"/>
    </location>
</feature>
<evidence type="ECO:0000256" key="3">
    <source>
        <dbReference type="ARBA" id="ARBA00022603"/>
    </source>
</evidence>
<feature type="domain" description="PAS" evidence="7">
    <location>
        <begin position="498"/>
        <end position="542"/>
    </location>
</feature>
<dbReference type="SMART" id="SM00091">
    <property type="entry name" value="PAS"/>
    <property type="match status" value="2"/>
</dbReference>
<evidence type="ECO:0000259" key="7">
    <source>
        <dbReference type="PROSITE" id="PS50112"/>
    </source>
</evidence>
<protein>
    <recommendedName>
        <fullName evidence="2">protein-glutamate O-methyltransferase</fullName>
        <ecNumber evidence="2">2.1.1.80</ecNumber>
    </recommendedName>
</protein>
<dbReference type="Gene3D" id="1.10.155.10">
    <property type="entry name" value="Chemotaxis receptor methyltransferase CheR, N-terminal domain"/>
    <property type="match status" value="1"/>
</dbReference>
<dbReference type="PANTHER" id="PTHR24422">
    <property type="entry name" value="CHEMOTAXIS PROTEIN METHYLTRANSFERASE"/>
    <property type="match status" value="1"/>
</dbReference>
<evidence type="ECO:0000256" key="2">
    <source>
        <dbReference type="ARBA" id="ARBA00012534"/>
    </source>
</evidence>
<comment type="catalytic activity">
    <reaction evidence="1">
        <text>L-glutamyl-[protein] + S-adenosyl-L-methionine = [protein]-L-glutamate 5-O-methyl ester + S-adenosyl-L-homocysteine</text>
        <dbReference type="Rhea" id="RHEA:24452"/>
        <dbReference type="Rhea" id="RHEA-COMP:10208"/>
        <dbReference type="Rhea" id="RHEA-COMP:10311"/>
        <dbReference type="ChEBI" id="CHEBI:29973"/>
        <dbReference type="ChEBI" id="CHEBI:57856"/>
        <dbReference type="ChEBI" id="CHEBI:59789"/>
        <dbReference type="ChEBI" id="CHEBI:82795"/>
        <dbReference type="EC" id="2.1.1.80"/>
    </reaction>
</comment>
<comment type="caution">
    <text evidence="9">The sequence shown here is derived from an EMBL/GenBank/DDBJ whole genome shotgun (WGS) entry which is preliminary data.</text>
</comment>
<keyword evidence="3" id="KW-0489">Methyltransferase</keyword>
<dbReference type="PROSITE" id="PS50112">
    <property type="entry name" value="PAS"/>
    <property type="match status" value="1"/>
</dbReference>
<dbReference type="SUPFAM" id="SSF53335">
    <property type="entry name" value="S-adenosyl-L-methionine-dependent methyltransferases"/>
    <property type="match status" value="1"/>
</dbReference>
<dbReference type="Gene3D" id="3.40.50.150">
    <property type="entry name" value="Vaccinia Virus protein VP39"/>
    <property type="match status" value="1"/>
</dbReference>
<dbReference type="SUPFAM" id="SSF47757">
    <property type="entry name" value="Chemotaxis receptor methyltransferase CheR, N-terminal domain"/>
    <property type="match status" value="1"/>
</dbReference>
<dbReference type="InterPro" id="IPR000780">
    <property type="entry name" value="CheR_MeTrfase"/>
</dbReference>
<dbReference type="EC" id="2.1.1.80" evidence="2"/>
<evidence type="ECO:0000259" key="8">
    <source>
        <dbReference type="PROSITE" id="PS50123"/>
    </source>
</evidence>
<reference evidence="10" key="1">
    <citation type="journal article" date="2019" name="Int. J. Syst. Evol. Microbiol.">
        <title>The Global Catalogue of Microorganisms (GCM) 10K type strain sequencing project: providing services to taxonomists for standard genome sequencing and annotation.</title>
        <authorList>
            <consortium name="The Broad Institute Genomics Platform"/>
            <consortium name="The Broad Institute Genome Sequencing Center for Infectious Disease"/>
            <person name="Wu L."/>
            <person name="Ma J."/>
        </authorList>
    </citation>
    <scope>NUCLEOTIDE SEQUENCE [LARGE SCALE GENOMIC DNA]</scope>
    <source>
        <strain evidence="10">JCM 3106</strain>
    </source>
</reference>
<dbReference type="Pfam" id="PF00989">
    <property type="entry name" value="PAS"/>
    <property type="match status" value="1"/>
</dbReference>
<dbReference type="Pfam" id="PF03705">
    <property type="entry name" value="CheR_N"/>
    <property type="match status" value="1"/>
</dbReference>
<dbReference type="PANTHER" id="PTHR24422:SF10">
    <property type="entry name" value="CHEMOTAXIS PROTEIN METHYLTRANSFERASE 2"/>
    <property type="match status" value="1"/>
</dbReference>
<dbReference type="SUPFAM" id="SSF52540">
    <property type="entry name" value="P-loop containing nucleoside triphosphate hydrolases"/>
    <property type="match status" value="1"/>
</dbReference>
<evidence type="ECO:0000256" key="5">
    <source>
        <dbReference type="ARBA" id="ARBA00022691"/>
    </source>
</evidence>
<dbReference type="CDD" id="cd00130">
    <property type="entry name" value="PAS"/>
    <property type="match status" value="1"/>
</dbReference>
<dbReference type="InterPro" id="IPR036804">
    <property type="entry name" value="CheR_N_sf"/>
</dbReference>
<name>A0ABP6L7D4_9ACTN</name>
<dbReference type="Gene3D" id="3.30.450.20">
    <property type="entry name" value="PAS domain"/>
    <property type="match status" value="2"/>
</dbReference>
<keyword evidence="4" id="KW-0808">Transferase</keyword>
<dbReference type="InterPro" id="IPR050903">
    <property type="entry name" value="Bact_Chemotaxis_MeTrfase"/>
</dbReference>
<keyword evidence="5" id="KW-0949">S-adenosyl-L-methionine</keyword>
<dbReference type="EMBL" id="BAAAWD010000022">
    <property type="protein sequence ID" value="GAA3034791.1"/>
    <property type="molecule type" value="Genomic_DNA"/>
</dbReference>
<organism evidence="9 10">
    <name type="scientific">Streptosporangium longisporum</name>
    <dbReference type="NCBI Taxonomy" id="46187"/>
    <lineage>
        <taxon>Bacteria</taxon>
        <taxon>Bacillati</taxon>
        <taxon>Actinomycetota</taxon>
        <taxon>Actinomycetes</taxon>
        <taxon>Streptosporangiales</taxon>
        <taxon>Streptosporangiaceae</taxon>
        <taxon>Streptosporangium</taxon>
    </lineage>
</organism>
<dbReference type="InterPro" id="IPR022641">
    <property type="entry name" value="CheR_N"/>
</dbReference>
<dbReference type="SMART" id="SM00138">
    <property type="entry name" value="MeTrc"/>
    <property type="match status" value="1"/>
</dbReference>
<gene>
    <name evidence="9" type="ORF">GCM10017559_72970</name>
</gene>
<dbReference type="SUPFAM" id="SSF55785">
    <property type="entry name" value="PYP-like sensor domain (PAS domain)"/>
    <property type="match status" value="2"/>
</dbReference>
<evidence type="ECO:0000256" key="4">
    <source>
        <dbReference type="ARBA" id="ARBA00022679"/>
    </source>
</evidence>
<dbReference type="PRINTS" id="PR00996">
    <property type="entry name" value="CHERMTFRASE"/>
</dbReference>